<dbReference type="RefSeq" id="XP_073562677.1">
    <property type="nucleotide sequence ID" value="XM_073699238.1"/>
</dbReference>
<accession>A0ABY2HFQ5</accession>
<name>A0ABY2HFQ5_9HYPO</name>
<dbReference type="GeneID" id="300573688"/>
<protein>
    <submittedName>
        <fullName evidence="2">Uncharacterized protein</fullName>
    </submittedName>
</protein>
<gene>
    <name evidence="2" type="ORF">CCMA1212_001824</name>
</gene>
<reference evidence="2 3" key="1">
    <citation type="submission" date="2018-01" db="EMBL/GenBank/DDBJ databases">
        <title>Genome characterization of the sugarcane-associated fungus Trichoderma ghanense CCMA-1212 and their application in lignocelulose bioconversion.</title>
        <authorList>
            <person name="Steindorff A.S."/>
            <person name="Mendes T.D."/>
            <person name="Vilela E.S.D."/>
            <person name="Rodrigues D.S."/>
            <person name="Formighieri E.F."/>
            <person name="Melo I.S."/>
            <person name="Favaro L.C.L."/>
        </authorList>
    </citation>
    <scope>NUCLEOTIDE SEQUENCE [LARGE SCALE GENOMIC DNA]</scope>
    <source>
        <strain evidence="2 3">CCMA-1212</strain>
    </source>
</reference>
<keyword evidence="3" id="KW-1185">Reference proteome</keyword>
<dbReference type="SUPFAM" id="SSF89372">
    <property type="entry name" value="Fucose-specific lectin"/>
    <property type="match status" value="1"/>
</dbReference>
<organism evidence="2 3">
    <name type="scientific">Trichoderma ghanense</name>
    <dbReference type="NCBI Taxonomy" id="65468"/>
    <lineage>
        <taxon>Eukaryota</taxon>
        <taxon>Fungi</taxon>
        <taxon>Dikarya</taxon>
        <taxon>Ascomycota</taxon>
        <taxon>Pezizomycotina</taxon>
        <taxon>Sordariomycetes</taxon>
        <taxon>Hypocreomycetidae</taxon>
        <taxon>Hypocreales</taxon>
        <taxon>Hypocreaceae</taxon>
        <taxon>Trichoderma</taxon>
    </lineage>
</organism>
<dbReference type="Gene3D" id="2.120.10.70">
    <property type="entry name" value="Fucose-specific lectin"/>
    <property type="match status" value="1"/>
</dbReference>
<comment type="caution">
    <text evidence="2">The sequence shown here is derived from an EMBL/GenBank/DDBJ whole genome shotgun (WGS) entry which is preliminary data.</text>
</comment>
<sequence length="308" mass="33744">MASSAQDILRILHAAGGFIPDINGTEYYVVAEESNELSELRWFGSQLASETFIASGIRTNSPAVYAVHDDIRSVFCVGEDNALRLFMLREDEWHEIYLSGNGNILVHPSSRLSGGVDGGGSLVFFEDFKGHIRGIRVQQDGSWRFLRSLSVDSVPGNPHFAQVQDGIAYLSYVNRDGCIHQMSMGIASRFYRDSLLSGADFTNTHVANFIVSIDDNRVNEIRNESRSEPRDETEFCLLALTKKDKGQEPEELVCVDGNGKRTVLGKIVNGVFGYTSDKENNRPVIKSASTAVSNATGGGKGGKGGKRR</sequence>
<dbReference type="EMBL" id="PPTA01000002">
    <property type="protein sequence ID" value="TFB06476.1"/>
    <property type="molecule type" value="Genomic_DNA"/>
</dbReference>
<evidence type="ECO:0000256" key="1">
    <source>
        <dbReference type="SAM" id="MobiDB-lite"/>
    </source>
</evidence>
<feature type="region of interest" description="Disordered" evidence="1">
    <location>
        <begin position="284"/>
        <end position="308"/>
    </location>
</feature>
<evidence type="ECO:0000313" key="2">
    <source>
        <dbReference type="EMBL" id="TFB06476.1"/>
    </source>
</evidence>
<dbReference type="Proteomes" id="UP001642720">
    <property type="component" value="Unassembled WGS sequence"/>
</dbReference>
<evidence type="ECO:0000313" key="3">
    <source>
        <dbReference type="Proteomes" id="UP001642720"/>
    </source>
</evidence>
<proteinExistence type="predicted"/>